<feature type="domain" description="Ferric siderophore reductase C-terminal" evidence="2">
    <location>
        <begin position="227"/>
        <end position="247"/>
    </location>
</feature>
<keyword evidence="4" id="KW-1185">Reference proteome</keyword>
<accession>A0AAP9NT17</accession>
<reference evidence="3 4" key="1">
    <citation type="submission" date="2019-12" db="EMBL/GenBank/DDBJ databases">
        <title>Genome sequencing and assembly of endphytes of Porphyra tenera.</title>
        <authorList>
            <person name="Park J.M."/>
            <person name="Shin R."/>
            <person name="Jo S.H."/>
        </authorList>
    </citation>
    <scope>NUCLEOTIDE SEQUENCE [LARGE SCALE GENOMIC DNA]</scope>
    <source>
        <strain evidence="3 4">GPM3</strain>
    </source>
</reference>
<gene>
    <name evidence="3" type="ORF">FX987_05249</name>
</gene>
<dbReference type="AlphaFoldDB" id="A0AAP9NT17"/>
<protein>
    <submittedName>
        <fullName evidence="3">Ferric iron reductase protein FhuF</fullName>
    </submittedName>
</protein>
<dbReference type="GO" id="GO:0003824">
    <property type="term" value="F:catalytic activity"/>
    <property type="evidence" value="ECO:0007669"/>
    <property type="project" value="UniProtKB-ARBA"/>
</dbReference>
<organism evidence="3 4">
    <name type="scientific">Vreelandella titanicae</name>
    <dbReference type="NCBI Taxonomy" id="664683"/>
    <lineage>
        <taxon>Bacteria</taxon>
        <taxon>Pseudomonadati</taxon>
        <taxon>Pseudomonadota</taxon>
        <taxon>Gammaproteobacteria</taxon>
        <taxon>Oceanospirillales</taxon>
        <taxon>Halomonadaceae</taxon>
        <taxon>Vreelandella</taxon>
    </lineage>
</organism>
<dbReference type="InterPro" id="IPR024726">
    <property type="entry name" value="FhuF_C"/>
</dbReference>
<evidence type="ECO:0000259" key="1">
    <source>
        <dbReference type="Pfam" id="PF06276"/>
    </source>
</evidence>
<dbReference type="InterPro" id="IPR022770">
    <property type="entry name" value="IucA/IucC-like_C"/>
</dbReference>
<dbReference type="NCBIfam" id="TIGR03951">
    <property type="entry name" value="Fe_III_red_FhuF"/>
    <property type="match status" value="1"/>
</dbReference>
<dbReference type="InterPro" id="IPR008090">
    <property type="entry name" value="Fe_iron_reduct"/>
</dbReference>
<dbReference type="EMBL" id="CP054580">
    <property type="protein sequence ID" value="QKS27428.1"/>
    <property type="molecule type" value="Genomic_DNA"/>
</dbReference>
<evidence type="ECO:0000313" key="3">
    <source>
        <dbReference type="EMBL" id="QKS27428.1"/>
    </source>
</evidence>
<dbReference type="Pfam" id="PF11575">
    <property type="entry name" value="FhuF_C"/>
    <property type="match status" value="1"/>
</dbReference>
<dbReference type="Pfam" id="PF06276">
    <property type="entry name" value="FhuF"/>
    <property type="match status" value="1"/>
</dbReference>
<dbReference type="GO" id="GO:0051537">
    <property type="term" value="F:2 iron, 2 sulfur cluster binding"/>
    <property type="evidence" value="ECO:0007669"/>
    <property type="project" value="InterPro"/>
</dbReference>
<dbReference type="Proteomes" id="UP000509761">
    <property type="component" value="Chromosome"/>
</dbReference>
<sequence length="258" mass="28846">MEMKEDSIRLGDPIEALLALYRQQPMDKMKAPGFGRPDAATLPVAALFKRKTMDGLLRQHTASYGESADCKAAASIWSKHFFSLVSTPTLVANLLLGQEFPLQPDQLRVELGGRSQVKRLWLRDGGQPLASQALHERFAPFFEGLCAPLVDVLAELSGLSPKVYWSNLGHYVEILGQSFSRHSAFYNAGEPLLRFLDTPMLPDGRRNPLYQPVRYLELGGDTPNRVRRLCCIKYRLPNEPLCGACPLKPENCPAKHRC</sequence>
<evidence type="ECO:0000313" key="4">
    <source>
        <dbReference type="Proteomes" id="UP000509761"/>
    </source>
</evidence>
<dbReference type="PRINTS" id="PR01714">
    <property type="entry name" value="2FE2SRDCTASE"/>
</dbReference>
<proteinExistence type="predicted"/>
<feature type="domain" description="Aerobactin siderophore biosynthesis IucA/IucC-like C-terminal" evidence="1">
    <location>
        <begin position="75"/>
        <end position="218"/>
    </location>
</feature>
<name>A0AAP9NT17_9GAMM</name>
<evidence type="ECO:0000259" key="2">
    <source>
        <dbReference type="Pfam" id="PF11575"/>
    </source>
</evidence>